<dbReference type="InterPro" id="IPR001034">
    <property type="entry name" value="DeoR_HTH"/>
</dbReference>
<dbReference type="SMART" id="SM00420">
    <property type="entry name" value="HTH_DEOR"/>
    <property type="match status" value="1"/>
</dbReference>
<dbReference type="InterPro" id="IPR057727">
    <property type="entry name" value="WCX_dom"/>
</dbReference>
<dbReference type="GO" id="GO:0003700">
    <property type="term" value="F:DNA-binding transcription factor activity"/>
    <property type="evidence" value="ECO:0007669"/>
    <property type="project" value="InterPro"/>
</dbReference>
<evidence type="ECO:0000313" key="5">
    <source>
        <dbReference type="EMBL" id="GGF66260.1"/>
    </source>
</evidence>
<dbReference type="InterPro" id="IPR051534">
    <property type="entry name" value="CBASS_pafABC_assoc_protein"/>
</dbReference>
<dbReference type="Pfam" id="PF25583">
    <property type="entry name" value="WCX"/>
    <property type="match status" value="1"/>
</dbReference>
<evidence type="ECO:0000259" key="4">
    <source>
        <dbReference type="PROSITE" id="PS51000"/>
    </source>
</evidence>
<evidence type="ECO:0000256" key="3">
    <source>
        <dbReference type="SAM" id="MobiDB-lite"/>
    </source>
</evidence>
<keyword evidence="2" id="KW-0804">Transcription</keyword>
<name>A0A917C0D3_9BACL</name>
<gene>
    <name evidence="5" type="ORF">GCM10010912_09160</name>
</gene>
<dbReference type="PIRSF" id="PIRSF016838">
    <property type="entry name" value="PafC"/>
    <property type="match status" value="1"/>
</dbReference>
<dbReference type="EMBL" id="BMKR01000003">
    <property type="protein sequence ID" value="GGF66260.1"/>
    <property type="molecule type" value="Genomic_DNA"/>
</dbReference>
<dbReference type="InterPro" id="IPR013196">
    <property type="entry name" value="HTH_11"/>
</dbReference>
<dbReference type="SUPFAM" id="SSF46785">
    <property type="entry name" value="Winged helix' DNA-binding domain"/>
    <property type="match status" value="1"/>
</dbReference>
<organism evidence="5 6">
    <name type="scientific">Paenibacillus albidus</name>
    <dbReference type="NCBI Taxonomy" id="2041023"/>
    <lineage>
        <taxon>Bacteria</taxon>
        <taxon>Bacillati</taxon>
        <taxon>Bacillota</taxon>
        <taxon>Bacilli</taxon>
        <taxon>Bacillales</taxon>
        <taxon>Paenibacillaceae</taxon>
        <taxon>Paenibacillus</taxon>
    </lineage>
</organism>
<protein>
    <submittedName>
        <fullName evidence="5">DeoR family transcriptional regulator</fullName>
    </submittedName>
</protein>
<feature type="domain" description="HTH deoR-type" evidence="4">
    <location>
        <begin position="3"/>
        <end position="62"/>
    </location>
</feature>
<dbReference type="PANTHER" id="PTHR34580:SF9">
    <property type="entry name" value="SLL5097 PROTEIN"/>
    <property type="match status" value="1"/>
</dbReference>
<dbReference type="PANTHER" id="PTHR34580">
    <property type="match status" value="1"/>
</dbReference>
<dbReference type="InterPro" id="IPR026881">
    <property type="entry name" value="WYL_dom"/>
</dbReference>
<dbReference type="PROSITE" id="PS52050">
    <property type="entry name" value="WYL"/>
    <property type="match status" value="1"/>
</dbReference>
<reference evidence="5" key="1">
    <citation type="journal article" date="2014" name="Int. J. Syst. Evol. Microbiol.">
        <title>Complete genome sequence of Corynebacterium casei LMG S-19264T (=DSM 44701T), isolated from a smear-ripened cheese.</title>
        <authorList>
            <consortium name="US DOE Joint Genome Institute (JGI-PGF)"/>
            <person name="Walter F."/>
            <person name="Albersmeier A."/>
            <person name="Kalinowski J."/>
            <person name="Ruckert C."/>
        </authorList>
    </citation>
    <scope>NUCLEOTIDE SEQUENCE</scope>
    <source>
        <strain evidence="5">CGMCC 1.16134</strain>
    </source>
</reference>
<dbReference type="RefSeq" id="WP_189022411.1">
    <property type="nucleotide sequence ID" value="NZ_BMKR01000003.1"/>
</dbReference>
<feature type="region of interest" description="Disordered" evidence="3">
    <location>
        <begin position="235"/>
        <end position="254"/>
    </location>
</feature>
<sequence>MPKSKRLLELMMTVNRKRKFTVKELADEFGVSTRTILRDLQELGELGVPLYSEVGPHGGYQVLNERILPPIAFTEEEAVAIFFANHALRHYTDLPFKEASSSALHKFYHYMPGDVRDRIDEMKNRVDFVTPTRQAESPHLSMLLEAAVQQKVLLIEYAKADAEEQRPAGRLIQPIGIYAHGGLWYCPAYCFQRGDLRIFRCDRMLSAAYDTSGIEPLDLRHIHLGNRELFMPGLGQEQRQEGVGGRGPRPEQPERREQLTLLVQLGKTGVQRCEAELWTAPQLHIREDGSGWLAGSVAKVELPFLARFVIVLGSEATVQEPPELVQEMKRALEEIMAKYDRIQNNFEKHE</sequence>
<comment type="caution">
    <text evidence="5">The sequence shown here is derived from an EMBL/GenBank/DDBJ whole genome shotgun (WGS) entry which is preliminary data.</text>
</comment>
<dbReference type="Pfam" id="PF08279">
    <property type="entry name" value="HTH_11"/>
    <property type="match status" value="1"/>
</dbReference>
<accession>A0A917C0D3</accession>
<dbReference type="InterPro" id="IPR036388">
    <property type="entry name" value="WH-like_DNA-bd_sf"/>
</dbReference>
<dbReference type="AlphaFoldDB" id="A0A917C0D3"/>
<reference evidence="5" key="2">
    <citation type="submission" date="2020-09" db="EMBL/GenBank/DDBJ databases">
        <authorList>
            <person name="Sun Q."/>
            <person name="Zhou Y."/>
        </authorList>
    </citation>
    <scope>NUCLEOTIDE SEQUENCE</scope>
    <source>
        <strain evidence="5">CGMCC 1.16134</strain>
    </source>
</reference>
<keyword evidence="1" id="KW-0805">Transcription regulation</keyword>
<dbReference type="PROSITE" id="PS51000">
    <property type="entry name" value="HTH_DEOR_2"/>
    <property type="match status" value="1"/>
</dbReference>
<keyword evidence="6" id="KW-1185">Reference proteome</keyword>
<proteinExistence type="predicted"/>
<dbReference type="InterPro" id="IPR036390">
    <property type="entry name" value="WH_DNA-bd_sf"/>
</dbReference>
<dbReference type="InterPro" id="IPR028349">
    <property type="entry name" value="PafC-like"/>
</dbReference>
<evidence type="ECO:0000256" key="2">
    <source>
        <dbReference type="ARBA" id="ARBA00023163"/>
    </source>
</evidence>
<dbReference type="Pfam" id="PF13280">
    <property type="entry name" value="WYL"/>
    <property type="match status" value="1"/>
</dbReference>
<dbReference type="Proteomes" id="UP000637643">
    <property type="component" value="Unassembled WGS sequence"/>
</dbReference>
<evidence type="ECO:0000313" key="6">
    <source>
        <dbReference type="Proteomes" id="UP000637643"/>
    </source>
</evidence>
<evidence type="ECO:0000256" key="1">
    <source>
        <dbReference type="ARBA" id="ARBA00023015"/>
    </source>
</evidence>
<dbReference type="Gene3D" id="1.10.10.10">
    <property type="entry name" value="Winged helix-like DNA-binding domain superfamily/Winged helix DNA-binding domain"/>
    <property type="match status" value="1"/>
</dbReference>